<reference evidence="1 3" key="1">
    <citation type="submission" date="2015-11" db="EMBL/GenBank/DDBJ databases">
        <title>Genomic analysis of 38 Legionella species identifies large and diverse effector repertoires.</title>
        <authorList>
            <person name="Burstein D."/>
            <person name="Amaro F."/>
            <person name="Zusman T."/>
            <person name="Lifshitz Z."/>
            <person name="Cohen O."/>
            <person name="Gilbert J.A."/>
            <person name="Pupko T."/>
            <person name="Shuman H.A."/>
            <person name="Segal G."/>
        </authorList>
    </citation>
    <scope>NUCLEOTIDE SEQUENCE [LARGE SCALE GENOMIC DNA]</scope>
    <source>
        <strain evidence="1 3">ATCC 49507</strain>
    </source>
</reference>
<dbReference type="EMBL" id="LNYR01000041">
    <property type="protein sequence ID" value="KTD44618.1"/>
    <property type="molecule type" value="Genomic_DNA"/>
</dbReference>
<keyword evidence="3" id="KW-1185">Reference proteome</keyword>
<dbReference type="SUPFAM" id="SSF56925">
    <property type="entry name" value="OMPA-like"/>
    <property type="match status" value="1"/>
</dbReference>
<organism evidence="2 4">
    <name type="scientific">Legionella quateirensis</name>
    <dbReference type="NCBI Taxonomy" id="45072"/>
    <lineage>
        <taxon>Bacteria</taxon>
        <taxon>Pseudomonadati</taxon>
        <taxon>Pseudomonadota</taxon>
        <taxon>Gammaproteobacteria</taxon>
        <taxon>Legionellales</taxon>
        <taxon>Legionellaceae</taxon>
        <taxon>Legionella</taxon>
    </lineage>
</organism>
<protein>
    <submittedName>
        <fullName evidence="2">Uncharacterized protein</fullName>
    </submittedName>
</protein>
<dbReference type="AlphaFoldDB" id="A0A378KQK9"/>
<accession>A0A378KQK9</accession>
<evidence type="ECO:0000313" key="1">
    <source>
        <dbReference type="EMBL" id="KTD44618.1"/>
    </source>
</evidence>
<gene>
    <name evidence="1" type="ORF">Lqua_2785</name>
    <name evidence="2" type="ORF">NCTC12376_00658</name>
</gene>
<proteinExistence type="predicted"/>
<name>A0A378KQK9_9GAMM</name>
<evidence type="ECO:0000313" key="3">
    <source>
        <dbReference type="Proteomes" id="UP000054639"/>
    </source>
</evidence>
<dbReference type="Proteomes" id="UP000254230">
    <property type="component" value="Unassembled WGS sequence"/>
</dbReference>
<sequence length="254" mass="28569">MINKLKTQFIYISSVLAFSNVGYTAPAMTAQPIHSWHYSIAPYLWASSLNGDVEVLGRTKHLNITFEQILRHLDFAAQGHFEAGYGPLSLMLDPTYLKLSQEEHFKSIGLKFTTKMLLADAGIFYRFFAKPIRDNQYVSLEVLGGARHLDIKNTLEVDRLSLTDTVKMNAPIVGARLRTDLSPKSNFWIRGDVGGFHVDHVKETWSATAGLSYAYKEHIDFGIAYRVLKINYAKNRSAMDVVMHGPELGVSFHG</sequence>
<evidence type="ECO:0000313" key="2">
    <source>
        <dbReference type="EMBL" id="STY16865.1"/>
    </source>
</evidence>
<dbReference type="EMBL" id="UGOW01000001">
    <property type="protein sequence ID" value="STY16865.1"/>
    <property type="molecule type" value="Genomic_DNA"/>
</dbReference>
<dbReference type="InterPro" id="IPR011250">
    <property type="entry name" value="OMP/PagP_B-barrel"/>
</dbReference>
<dbReference type="Proteomes" id="UP000054639">
    <property type="component" value="Unassembled WGS sequence"/>
</dbReference>
<dbReference type="STRING" id="45072.Lqua_2785"/>
<reference evidence="2 4" key="2">
    <citation type="submission" date="2018-06" db="EMBL/GenBank/DDBJ databases">
        <authorList>
            <consortium name="Pathogen Informatics"/>
            <person name="Doyle S."/>
        </authorList>
    </citation>
    <scope>NUCLEOTIDE SEQUENCE [LARGE SCALE GENOMIC DNA]</scope>
    <source>
        <strain evidence="2 4">NCTC12376</strain>
    </source>
</reference>
<evidence type="ECO:0000313" key="4">
    <source>
        <dbReference type="Proteomes" id="UP000254230"/>
    </source>
</evidence>
<dbReference type="RefSeq" id="WP_058474918.1">
    <property type="nucleotide sequence ID" value="NZ_CAAAIL010000019.1"/>
</dbReference>
<dbReference type="OrthoDB" id="6555107at2"/>